<dbReference type="Proteomes" id="UP000317650">
    <property type="component" value="Chromosome 6"/>
</dbReference>
<sequence>MRSISSCSLPLPPPAPRTPPRTQPLSMASSPYSINCTLGIKCRKQQVDDPGKGISRCFQNILLRVVAGALSFSLAASLSLFDAAAVEIPSQVDLPPPTSDLCREDDGEMASTDVLPESITNEGLVEEAWEVVNESFLPDAGSRSWSPEKWMQKKQDILDSKIQTRSRAHDVIKKMLASLGDPYTRFLSPAEFSKMAKYDVTGIGINLREVPDDKGTVKMKVLGIILDGPAYSAGVRQALGRSPRHSGEARSERLANLPGGALQTGAAWALARAQALGASGERLGKLRRPNQDFRSGSVLGDELLSVNGVDVRGRSAFDVSSLLQGPHETFVTIEVKHGNCGPIQSMKVERQLVARSPVFYRLEKIDDGDISVGYIHIKEFNALAKKDLVIALKRLQTAGASYFILDLKDNLGGLVQAGIEVSKLFLNKGETVIHTVGRDPQVQKSIVAESAPFITSPLIVLVNNRTASASEIVATALHDNCKAVLVGERTFGKGLIQSVYELDDGSGVVVTIGKYVTPNYKDINGDGIEPDFQRLPALNEVIDYLSRCHTQDKS</sequence>
<feature type="domain" description="Tail specific protease" evidence="11">
    <location>
        <begin position="341"/>
        <end position="535"/>
    </location>
</feature>
<dbReference type="Pfam" id="PF03572">
    <property type="entry name" value="Peptidase_S41"/>
    <property type="match status" value="1"/>
</dbReference>
<dbReference type="EMBL" id="PYDT01000009">
    <property type="protein sequence ID" value="THU51156.1"/>
    <property type="molecule type" value="Genomic_DNA"/>
</dbReference>
<evidence type="ECO:0000256" key="3">
    <source>
        <dbReference type="ARBA" id="ARBA00022670"/>
    </source>
</evidence>
<dbReference type="SUPFAM" id="SSF52096">
    <property type="entry name" value="ClpP/crotonase"/>
    <property type="match status" value="1"/>
</dbReference>
<dbReference type="EC" id="3.4.21.102" evidence="9"/>
<dbReference type="InterPro" id="IPR036034">
    <property type="entry name" value="PDZ_sf"/>
</dbReference>
<protein>
    <recommendedName>
        <fullName evidence="9">C-terminal processing peptidase</fullName>
        <ecNumber evidence="9">3.4.21.102</ecNumber>
    </recommendedName>
</protein>
<dbReference type="InterPro" id="IPR004447">
    <property type="entry name" value="Peptidase_S41A"/>
</dbReference>
<keyword evidence="6" id="KW-0793">Thylakoid</keyword>
<dbReference type="STRING" id="52838.A0A4V4H478"/>
<dbReference type="CDD" id="cd07560">
    <property type="entry name" value="Peptidase_S41_CPP"/>
    <property type="match status" value="1"/>
</dbReference>
<dbReference type="AlphaFoldDB" id="A0A4V4H478"/>
<dbReference type="SUPFAM" id="SSF50156">
    <property type="entry name" value="PDZ domain-like"/>
    <property type="match status" value="1"/>
</dbReference>
<dbReference type="GO" id="GO:0009543">
    <property type="term" value="C:chloroplast thylakoid lumen"/>
    <property type="evidence" value="ECO:0007669"/>
    <property type="project" value="UniProtKB-SubCell"/>
</dbReference>
<dbReference type="InterPro" id="IPR029045">
    <property type="entry name" value="ClpP/crotonase-like_dom_sf"/>
</dbReference>
<evidence type="ECO:0000256" key="7">
    <source>
        <dbReference type="ARBA" id="ARBA00051784"/>
    </source>
</evidence>
<dbReference type="GO" id="GO:0006508">
    <property type="term" value="P:proteolysis"/>
    <property type="evidence" value="ECO:0007669"/>
    <property type="project" value="UniProtKB-KW"/>
</dbReference>
<keyword evidence="5" id="KW-0720">Serine protease</keyword>
<evidence type="ECO:0000256" key="2">
    <source>
        <dbReference type="ARBA" id="ARBA00009179"/>
    </source>
</evidence>
<evidence type="ECO:0000259" key="11">
    <source>
        <dbReference type="SMART" id="SM00245"/>
    </source>
</evidence>
<gene>
    <name evidence="12" type="ORF">C4D60_Mb06t28040</name>
</gene>
<evidence type="ECO:0000256" key="1">
    <source>
        <dbReference type="ARBA" id="ARBA00004456"/>
    </source>
</evidence>
<dbReference type="Gene3D" id="3.30.750.44">
    <property type="match status" value="1"/>
</dbReference>
<comment type="caution">
    <text evidence="12">The sequence shown here is derived from an EMBL/GenBank/DDBJ whole genome shotgun (WGS) entry which is preliminary data.</text>
</comment>
<proteinExistence type="inferred from homology"/>
<dbReference type="PANTHER" id="PTHR32060:SF31">
    <property type="entry name" value="CARBOXYL-TERMINAL-PROCESSING PEPTIDASE 1, CHLOROPLASTIC"/>
    <property type="match status" value="1"/>
</dbReference>
<evidence type="ECO:0000256" key="4">
    <source>
        <dbReference type="ARBA" id="ARBA00022801"/>
    </source>
</evidence>
<dbReference type="InterPro" id="IPR005151">
    <property type="entry name" value="Tail-specific_protease"/>
</dbReference>
<comment type="subcellular location">
    <subcellularLocation>
        <location evidence="1">Plastid</location>
        <location evidence="1">Chloroplast thylakoid lumen</location>
    </subcellularLocation>
</comment>
<keyword evidence="3" id="KW-0645">Protease</keyword>
<dbReference type="Gene3D" id="3.90.226.10">
    <property type="entry name" value="2-enoyl-CoA Hydratase, Chain A, domain 1"/>
    <property type="match status" value="1"/>
</dbReference>
<dbReference type="PANTHER" id="PTHR32060">
    <property type="entry name" value="TAIL-SPECIFIC PROTEASE"/>
    <property type="match status" value="1"/>
</dbReference>
<keyword evidence="4" id="KW-0378">Hydrolase</keyword>
<dbReference type="GO" id="GO:0004252">
    <property type="term" value="F:serine-type endopeptidase activity"/>
    <property type="evidence" value="ECO:0007669"/>
    <property type="project" value="UniProtKB-EC"/>
</dbReference>
<evidence type="ECO:0000256" key="9">
    <source>
        <dbReference type="ARBA" id="ARBA00066637"/>
    </source>
</evidence>
<evidence type="ECO:0000256" key="8">
    <source>
        <dbReference type="ARBA" id="ARBA00060065"/>
    </source>
</evidence>
<feature type="region of interest" description="Disordered" evidence="10">
    <location>
        <begin position="1"/>
        <end position="26"/>
    </location>
</feature>
<dbReference type="FunFam" id="3.90.226.10:FF:000023">
    <property type="entry name" value="Carboxyl-terminal processing protease"/>
    <property type="match status" value="1"/>
</dbReference>
<keyword evidence="13" id="KW-1185">Reference proteome</keyword>
<evidence type="ECO:0000313" key="13">
    <source>
        <dbReference type="Proteomes" id="UP000317650"/>
    </source>
</evidence>
<name>A0A4V4H478_MUSBA</name>
<dbReference type="FunFam" id="3.30.750.44:FF:000002">
    <property type="entry name" value="carboxyl-terminal-processing peptidase 2, chloroplastic"/>
    <property type="match status" value="1"/>
</dbReference>
<comment type="similarity">
    <text evidence="2">Belongs to the peptidase S41A family.</text>
</comment>
<organism evidence="12 13">
    <name type="scientific">Musa balbisiana</name>
    <name type="common">Banana</name>
    <dbReference type="NCBI Taxonomy" id="52838"/>
    <lineage>
        <taxon>Eukaryota</taxon>
        <taxon>Viridiplantae</taxon>
        <taxon>Streptophyta</taxon>
        <taxon>Embryophyta</taxon>
        <taxon>Tracheophyta</taxon>
        <taxon>Spermatophyta</taxon>
        <taxon>Magnoliopsida</taxon>
        <taxon>Liliopsida</taxon>
        <taxon>Zingiberales</taxon>
        <taxon>Musaceae</taxon>
        <taxon>Musa</taxon>
    </lineage>
</organism>
<reference evidence="12 13" key="1">
    <citation type="journal article" date="2019" name="Nat. Plants">
        <title>Genome sequencing of Musa balbisiana reveals subgenome evolution and function divergence in polyploid bananas.</title>
        <authorList>
            <person name="Yao X."/>
        </authorList>
    </citation>
    <scope>NUCLEOTIDE SEQUENCE [LARGE SCALE GENOMIC DNA]</scope>
    <source>
        <strain evidence="13">cv. DH-PKW</strain>
        <tissue evidence="12">Leaves</tissue>
    </source>
</reference>
<evidence type="ECO:0000313" key="12">
    <source>
        <dbReference type="EMBL" id="THU51156.1"/>
    </source>
</evidence>
<evidence type="ECO:0000256" key="10">
    <source>
        <dbReference type="SAM" id="MobiDB-lite"/>
    </source>
</evidence>
<dbReference type="Gene3D" id="2.30.42.10">
    <property type="match status" value="1"/>
</dbReference>
<evidence type="ECO:0000256" key="6">
    <source>
        <dbReference type="ARBA" id="ARBA00023078"/>
    </source>
</evidence>
<accession>A0A4V4H478</accession>
<comment type="catalytic activity">
    <reaction evidence="7">
        <text>The enzyme shows specific recognition of a C-terminal tripeptide, Xaa-Yaa-Zaa, in which Xaa is preferably Ala or Leu, Yaa is preferably Ala or Tyr, and Zaa is preferably Ala, but then cleaves at a variable distance from the C-terminus. A typical cleavage is -Ala-Ala-|-Arg-Ala-Ala-Lys-Glu-Asn-Tyr-Ala-Leu-Ala-Ala.</text>
        <dbReference type="EC" id="3.4.21.102"/>
    </reaction>
</comment>
<feature type="compositionally biased region" description="Pro residues" evidence="10">
    <location>
        <begin position="10"/>
        <end position="22"/>
    </location>
</feature>
<dbReference type="SMART" id="SM00245">
    <property type="entry name" value="TSPc"/>
    <property type="match status" value="1"/>
</dbReference>
<comment type="function">
    <text evidence="8">Protease involved in the C-terminal processing of the chloroplastic D1 protein of photosystem II. This proteolytic processing is necessary to allow the light-driven assembly of the tetranuclear manganese cluster, which is responsible for photosynthetic water oxidation.</text>
</comment>
<evidence type="ECO:0000256" key="5">
    <source>
        <dbReference type="ARBA" id="ARBA00022825"/>
    </source>
</evidence>